<dbReference type="EMBL" id="FUXL01000013">
    <property type="protein sequence ID" value="SKA31103.1"/>
    <property type="molecule type" value="Genomic_DNA"/>
</dbReference>
<reference evidence="1 2" key="1">
    <citation type="submission" date="2017-02" db="EMBL/GenBank/DDBJ databases">
        <authorList>
            <person name="Peterson S.W."/>
        </authorList>
    </citation>
    <scope>NUCLEOTIDE SEQUENCE [LARGE SCALE GENOMIC DNA]</scope>
    <source>
        <strain evidence="1 2">USBA 369</strain>
    </source>
</reference>
<dbReference type="AlphaFoldDB" id="A0A1T4SSF6"/>
<sequence>MGGAKARELTTKEMLAAIGVEVRNTPACGNSERELFHGERSLGFYKAIDASAALADGSLARKIAENA</sequence>
<keyword evidence="2" id="KW-1185">Reference proteome</keyword>
<evidence type="ECO:0000313" key="1">
    <source>
        <dbReference type="EMBL" id="SKA31103.1"/>
    </source>
</evidence>
<gene>
    <name evidence="1" type="ORF">SAMN05428963_113117</name>
</gene>
<protein>
    <submittedName>
        <fullName evidence="1">Uncharacterized protein</fullName>
    </submittedName>
</protein>
<name>A0A1T4SSF6_9HYPH</name>
<proteinExistence type="predicted"/>
<dbReference type="STRING" id="1365950.SAMN05428963_113117"/>
<evidence type="ECO:0000313" key="2">
    <source>
        <dbReference type="Proteomes" id="UP000190135"/>
    </source>
</evidence>
<dbReference type="RefSeq" id="WP_078709614.1">
    <property type="nucleotide sequence ID" value="NZ_FUXL01000013.1"/>
</dbReference>
<organism evidence="1 2">
    <name type="scientific">Consotaella salsifontis</name>
    <dbReference type="NCBI Taxonomy" id="1365950"/>
    <lineage>
        <taxon>Bacteria</taxon>
        <taxon>Pseudomonadati</taxon>
        <taxon>Pseudomonadota</taxon>
        <taxon>Alphaproteobacteria</taxon>
        <taxon>Hyphomicrobiales</taxon>
        <taxon>Aurantimonadaceae</taxon>
        <taxon>Consotaella</taxon>
    </lineage>
</organism>
<dbReference type="Proteomes" id="UP000190135">
    <property type="component" value="Unassembled WGS sequence"/>
</dbReference>
<accession>A0A1T4SSF6</accession>